<gene>
    <name evidence="2" type="ORF">CBR_g8802</name>
</gene>
<feature type="compositionally biased region" description="Low complexity" evidence="1">
    <location>
        <begin position="272"/>
        <end position="283"/>
    </location>
</feature>
<evidence type="ECO:0000313" key="2">
    <source>
        <dbReference type="EMBL" id="GBG71383.1"/>
    </source>
</evidence>
<sequence length="585" mass="62072">MPAQYIVTSRDDSNDVVVELDPRAADITVDYLRRHGLLVVFQGSGADATFAAKVGWLRTMENGWDPDMVGGQRGRVKPEGANMISYLAVNHVLRDWLVNTLKKEENALVDGRPCKVLYRSWATQVEQEQAKQDLQAQRFWIRAVRVPYLVMPFLKAAVIKDYPPERNKAAPRLMNRRTFVGASRGHRPSPGSRWVRGGGTGPLPAPPGSGGGGTGPLPVPVGSGGGGTGPLPAPVGSGGRGTDPLPALVGSGGGGTGPLPAPVGSGGGPVNTPTGTAQTPLTTTGGGPPPVSSGTGNDPLPLGGIASTPAGAAGILLPVGDQAPASKGAGDGSSSESGGPGVGTRHDHAILQMMETEKGPLGDDDGRLDIITQEQLRKEQLDSGIAEVQQAIPGEEEHLLQQKSSLQPHRRKILVGGPNKVTYKPYAKPGQGKQADNNKEREEWADIRDDENETEQYRLTEQGSQQGQLQTDHKLVQKHKGKQIDTFARSQHQDEIQPQQQYVRAAVFPGSILDAMAGGKPCVVVPLIFSATDGELKLMAAMFDQGHLAIPHFKLHEDPVPGVVFTEITKWLTPALKLRANPEMD</sequence>
<feature type="region of interest" description="Disordered" evidence="1">
    <location>
        <begin position="419"/>
        <end position="442"/>
    </location>
</feature>
<accession>A0A388KN68</accession>
<comment type="caution">
    <text evidence="2">The sequence shown here is derived from an EMBL/GenBank/DDBJ whole genome shotgun (WGS) entry which is preliminary data.</text>
</comment>
<protein>
    <submittedName>
        <fullName evidence="2">Uncharacterized protein</fullName>
    </submittedName>
</protein>
<dbReference type="AlphaFoldDB" id="A0A388KN68"/>
<evidence type="ECO:0000256" key="1">
    <source>
        <dbReference type="SAM" id="MobiDB-lite"/>
    </source>
</evidence>
<name>A0A388KN68_CHABU</name>
<reference evidence="2 3" key="1">
    <citation type="journal article" date="2018" name="Cell">
        <title>The Chara Genome: Secondary Complexity and Implications for Plant Terrestrialization.</title>
        <authorList>
            <person name="Nishiyama T."/>
            <person name="Sakayama H."/>
            <person name="Vries J.D."/>
            <person name="Buschmann H."/>
            <person name="Saint-Marcoux D."/>
            <person name="Ullrich K.K."/>
            <person name="Haas F.B."/>
            <person name="Vanderstraeten L."/>
            <person name="Becker D."/>
            <person name="Lang D."/>
            <person name="Vosolsobe S."/>
            <person name="Rombauts S."/>
            <person name="Wilhelmsson P.K.I."/>
            <person name="Janitza P."/>
            <person name="Kern R."/>
            <person name="Heyl A."/>
            <person name="Rumpler F."/>
            <person name="Villalobos L.I.A.C."/>
            <person name="Clay J.M."/>
            <person name="Skokan R."/>
            <person name="Toyoda A."/>
            <person name="Suzuki Y."/>
            <person name="Kagoshima H."/>
            <person name="Schijlen E."/>
            <person name="Tajeshwar N."/>
            <person name="Catarino B."/>
            <person name="Hetherington A.J."/>
            <person name="Saltykova A."/>
            <person name="Bonnot C."/>
            <person name="Breuninger H."/>
            <person name="Symeonidi A."/>
            <person name="Radhakrishnan G.V."/>
            <person name="Van Nieuwerburgh F."/>
            <person name="Deforce D."/>
            <person name="Chang C."/>
            <person name="Karol K.G."/>
            <person name="Hedrich R."/>
            <person name="Ulvskov P."/>
            <person name="Glockner G."/>
            <person name="Delwiche C.F."/>
            <person name="Petrasek J."/>
            <person name="Van de Peer Y."/>
            <person name="Friml J."/>
            <person name="Beilby M."/>
            <person name="Dolan L."/>
            <person name="Kohara Y."/>
            <person name="Sugano S."/>
            <person name="Fujiyama A."/>
            <person name="Delaux P.-M."/>
            <person name="Quint M."/>
            <person name="TheiBen G."/>
            <person name="Hagemann M."/>
            <person name="Harholt J."/>
            <person name="Dunand C."/>
            <person name="Zachgo S."/>
            <person name="Langdale J."/>
            <person name="Maumus F."/>
            <person name="Straeten D.V.D."/>
            <person name="Gould S.B."/>
            <person name="Rensing S.A."/>
        </authorList>
    </citation>
    <scope>NUCLEOTIDE SEQUENCE [LARGE SCALE GENOMIC DNA]</scope>
    <source>
        <strain evidence="2 3">S276</strain>
    </source>
</reference>
<dbReference type="Gramene" id="GBG71383">
    <property type="protein sequence ID" value="GBG71383"/>
    <property type="gene ID" value="CBR_g8802"/>
</dbReference>
<dbReference type="Proteomes" id="UP000265515">
    <property type="component" value="Unassembled WGS sequence"/>
</dbReference>
<proteinExistence type="predicted"/>
<dbReference type="EMBL" id="BFEA01000145">
    <property type="protein sequence ID" value="GBG71383.1"/>
    <property type="molecule type" value="Genomic_DNA"/>
</dbReference>
<keyword evidence="3" id="KW-1185">Reference proteome</keyword>
<feature type="region of interest" description="Disordered" evidence="1">
    <location>
        <begin position="181"/>
        <end position="299"/>
    </location>
</feature>
<feature type="compositionally biased region" description="Low complexity" evidence="1">
    <location>
        <begin position="326"/>
        <end position="337"/>
    </location>
</feature>
<evidence type="ECO:0000313" key="3">
    <source>
        <dbReference type="Proteomes" id="UP000265515"/>
    </source>
</evidence>
<organism evidence="2 3">
    <name type="scientific">Chara braunii</name>
    <name type="common">Braun's stonewort</name>
    <dbReference type="NCBI Taxonomy" id="69332"/>
    <lineage>
        <taxon>Eukaryota</taxon>
        <taxon>Viridiplantae</taxon>
        <taxon>Streptophyta</taxon>
        <taxon>Charophyceae</taxon>
        <taxon>Charales</taxon>
        <taxon>Characeae</taxon>
        <taxon>Chara</taxon>
    </lineage>
</organism>
<feature type="region of interest" description="Disordered" evidence="1">
    <location>
        <begin position="320"/>
        <end position="345"/>
    </location>
</feature>